<evidence type="ECO:0000259" key="3">
    <source>
        <dbReference type="Pfam" id="PF13960"/>
    </source>
</evidence>
<reference evidence="4" key="2">
    <citation type="journal article" date="2024" name="Plant">
        <title>Genomic evolution and insights into agronomic trait innovations of Sesamum species.</title>
        <authorList>
            <person name="Miao H."/>
            <person name="Wang L."/>
            <person name="Qu L."/>
            <person name="Liu H."/>
            <person name="Sun Y."/>
            <person name="Le M."/>
            <person name="Wang Q."/>
            <person name="Wei S."/>
            <person name="Zheng Y."/>
            <person name="Lin W."/>
            <person name="Duan Y."/>
            <person name="Cao H."/>
            <person name="Xiong S."/>
            <person name="Wang X."/>
            <person name="Wei L."/>
            <person name="Li C."/>
            <person name="Ma Q."/>
            <person name="Ju M."/>
            <person name="Zhao R."/>
            <person name="Li G."/>
            <person name="Mu C."/>
            <person name="Tian Q."/>
            <person name="Mei H."/>
            <person name="Zhang T."/>
            <person name="Gao T."/>
            <person name="Zhang H."/>
        </authorList>
    </citation>
    <scope>NUCLEOTIDE SEQUENCE</scope>
    <source>
        <strain evidence="4">G02</strain>
    </source>
</reference>
<gene>
    <name evidence="4" type="ORF">Sradi_1914500</name>
</gene>
<proteinExistence type="predicted"/>
<feature type="domain" description="DUF4218" evidence="3">
    <location>
        <begin position="20"/>
        <end position="84"/>
    </location>
</feature>
<dbReference type="AlphaFoldDB" id="A0AAW2U1W1"/>
<reference evidence="4" key="1">
    <citation type="submission" date="2020-06" db="EMBL/GenBank/DDBJ databases">
        <authorList>
            <person name="Li T."/>
            <person name="Hu X."/>
            <person name="Zhang T."/>
            <person name="Song X."/>
            <person name="Zhang H."/>
            <person name="Dai N."/>
            <person name="Sheng W."/>
            <person name="Hou X."/>
            <person name="Wei L."/>
        </authorList>
    </citation>
    <scope>NUCLEOTIDE SEQUENCE</scope>
    <source>
        <strain evidence="4">G02</strain>
        <tissue evidence="4">Leaf</tissue>
    </source>
</reference>
<organism evidence="4">
    <name type="scientific">Sesamum radiatum</name>
    <name type="common">Black benniseed</name>
    <dbReference type="NCBI Taxonomy" id="300843"/>
    <lineage>
        <taxon>Eukaryota</taxon>
        <taxon>Viridiplantae</taxon>
        <taxon>Streptophyta</taxon>
        <taxon>Embryophyta</taxon>
        <taxon>Tracheophyta</taxon>
        <taxon>Spermatophyta</taxon>
        <taxon>Magnoliopsida</taxon>
        <taxon>eudicotyledons</taxon>
        <taxon>Gunneridae</taxon>
        <taxon>Pentapetalae</taxon>
        <taxon>asterids</taxon>
        <taxon>lamiids</taxon>
        <taxon>Lamiales</taxon>
        <taxon>Pedaliaceae</taxon>
        <taxon>Sesamum</taxon>
    </lineage>
</organism>
<feature type="signal peptide" evidence="2">
    <location>
        <begin position="1"/>
        <end position="22"/>
    </location>
</feature>
<feature type="chain" id="PRO_5043486808" description="DUF4218 domain-containing protein" evidence="2">
    <location>
        <begin position="23"/>
        <end position="196"/>
    </location>
</feature>
<evidence type="ECO:0000256" key="1">
    <source>
        <dbReference type="SAM" id="MobiDB-lite"/>
    </source>
</evidence>
<protein>
    <recommendedName>
        <fullName evidence="3">DUF4218 domain-containing protein</fullName>
    </recommendedName>
</protein>
<feature type="compositionally biased region" description="Acidic residues" evidence="1">
    <location>
        <begin position="175"/>
        <end position="189"/>
    </location>
</feature>
<sequence length="196" mass="22983">MLHESVWSALTEVSLLFQIICSTTLDVGKVKELRDNVPTMLCNLEIIFPPSFFNTMEHLIIHLPYETCVAGPVQYRWMHSFEGSFLNELYEHYHSEDPIIEELVATQFKDWVKRRNEPFILAQEAVQVYYIEYPSMKMDKVNWLVVCKIKARRVVDDSRWTEVGAGMSRAANGESNDEPNDDRFDEDYETKDNNYD</sequence>
<dbReference type="EMBL" id="JACGWJ010000007">
    <property type="protein sequence ID" value="KAL0409801.1"/>
    <property type="molecule type" value="Genomic_DNA"/>
</dbReference>
<accession>A0AAW2U1W1</accession>
<keyword evidence="2" id="KW-0732">Signal</keyword>
<evidence type="ECO:0000256" key="2">
    <source>
        <dbReference type="SAM" id="SignalP"/>
    </source>
</evidence>
<comment type="caution">
    <text evidence="4">The sequence shown here is derived from an EMBL/GenBank/DDBJ whole genome shotgun (WGS) entry which is preliminary data.</text>
</comment>
<dbReference type="InterPro" id="IPR025452">
    <property type="entry name" value="DUF4218"/>
</dbReference>
<dbReference type="Pfam" id="PF13960">
    <property type="entry name" value="DUF4218"/>
    <property type="match status" value="1"/>
</dbReference>
<evidence type="ECO:0000313" key="4">
    <source>
        <dbReference type="EMBL" id="KAL0409801.1"/>
    </source>
</evidence>
<dbReference type="PANTHER" id="PTHR48258">
    <property type="entry name" value="DUF4218 DOMAIN-CONTAINING PROTEIN-RELATED"/>
    <property type="match status" value="1"/>
</dbReference>
<feature type="region of interest" description="Disordered" evidence="1">
    <location>
        <begin position="165"/>
        <end position="196"/>
    </location>
</feature>
<name>A0AAW2U1W1_SESRA</name>